<evidence type="ECO:0000313" key="3">
    <source>
        <dbReference type="Proteomes" id="UP000076268"/>
    </source>
</evidence>
<dbReference type="EMBL" id="LSGP01000025">
    <property type="protein sequence ID" value="KYZ75330.1"/>
    <property type="molecule type" value="Genomic_DNA"/>
</dbReference>
<dbReference type="AlphaFoldDB" id="A0A154BNA2"/>
<gene>
    <name evidence="2" type="ORF">AXX12_14340</name>
</gene>
<dbReference type="Pfam" id="PF01243">
    <property type="entry name" value="PNPOx_N"/>
    <property type="match status" value="1"/>
</dbReference>
<dbReference type="RefSeq" id="WP_066245025.1">
    <property type="nucleotide sequence ID" value="NZ_LSGP01000025.1"/>
</dbReference>
<dbReference type="InterPro" id="IPR052917">
    <property type="entry name" value="Stress-Dev_Protein"/>
</dbReference>
<organism evidence="2 3">
    <name type="scientific">Anaerosporomusa subterranea</name>
    <dbReference type="NCBI Taxonomy" id="1794912"/>
    <lineage>
        <taxon>Bacteria</taxon>
        <taxon>Bacillati</taxon>
        <taxon>Bacillota</taxon>
        <taxon>Negativicutes</taxon>
        <taxon>Acetonemataceae</taxon>
        <taxon>Anaerosporomusa</taxon>
    </lineage>
</organism>
<comment type="caution">
    <text evidence="2">The sequence shown here is derived from an EMBL/GenBank/DDBJ whole genome shotgun (WGS) entry which is preliminary data.</text>
</comment>
<feature type="domain" description="Pyridoxamine 5'-phosphate oxidase N-terminal" evidence="1">
    <location>
        <begin position="6"/>
        <end position="94"/>
    </location>
</feature>
<keyword evidence="3" id="KW-1185">Reference proteome</keyword>
<dbReference type="SUPFAM" id="SSF50475">
    <property type="entry name" value="FMN-binding split barrel"/>
    <property type="match status" value="1"/>
</dbReference>
<evidence type="ECO:0000259" key="1">
    <source>
        <dbReference type="Pfam" id="PF01243"/>
    </source>
</evidence>
<dbReference type="PANTHER" id="PTHR34818:SF1">
    <property type="entry name" value="PROTEIN BLI-3"/>
    <property type="match status" value="1"/>
</dbReference>
<evidence type="ECO:0000313" key="2">
    <source>
        <dbReference type="EMBL" id="KYZ75330.1"/>
    </source>
</evidence>
<dbReference type="PANTHER" id="PTHR34818">
    <property type="entry name" value="PROTEIN BLI-3"/>
    <property type="match status" value="1"/>
</dbReference>
<dbReference type="Gene3D" id="2.30.110.10">
    <property type="entry name" value="Electron Transport, Fmn-binding Protein, Chain A"/>
    <property type="match status" value="1"/>
</dbReference>
<name>A0A154BNA2_ANASB</name>
<accession>A0A154BNA2</accession>
<dbReference type="OrthoDB" id="9792542at2"/>
<protein>
    <submittedName>
        <fullName evidence="2">Pyridoxamine 5'-phosphate oxidase</fullName>
    </submittedName>
</protein>
<sequence length="133" mass="15519">MKDVIDFLNANPLGFLATIEDGNPRVRPWGFMLERDSRLWFCTANNKSVFHQLRKNPSIEFSSMTQKFAFVRVSGEAKFSKDIEMKRYILENRPMIKEIYKTPDNPIFEIFYLEHGKAVLSDMSGQPAKAFEF</sequence>
<dbReference type="Proteomes" id="UP000076268">
    <property type="component" value="Unassembled WGS sequence"/>
</dbReference>
<dbReference type="InterPro" id="IPR011576">
    <property type="entry name" value="Pyridox_Oxase_N"/>
</dbReference>
<reference evidence="2 3" key="1">
    <citation type="submission" date="2016-02" db="EMBL/GenBank/DDBJ databases">
        <title>Anaerosporomusa subterraneum gen. nov., sp. nov., a spore-forming obligate anaerobe isolated from saprolite.</title>
        <authorList>
            <person name="Choi J.K."/>
            <person name="Shah M."/>
            <person name="Yee N."/>
        </authorList>
    </citation>
    <scope>NUCLEOTIDE SEQUENCE [LARGE SCALE GENOMIC DNA]</scope>
    <source>
        <strain evidence="2 3">RU4</strain>
    </source>
</reference>
<dbReference type="InterPro" id="IPR012349">
    <property type="entry name" value="Split_barrel_FMN-bd"/>
</dbReference>
<proteinExistence type="predicted"/>